<evidence type="ECO:0000313" key="1">
    <source>
        <dbReference type="EMBL" id="KAI0040840.1"/>
    </source>
</evidence>
<sequence>MAKPRRHAKRVVSDSDNDDEGQLPAPAPALTPAQKGAITRARNKAAKAAQPKAQNKRKTPTEQPSQPDVPPKKSKKGSASANAMTPPDEDIMMAPPEDGNVDERAPAGLKDRVSDGNYEQSADEFEVGATQGKPPRSESDFSDVLEVDENWQGVELDGDEEETGGGKKAKAIVRQFNQGRPDWADNGDGDLSAQLSARELELNTLSEAFLDNVGNQNNDDVRRSKSSNAAARHSSSTVDHDSERARRQAAHSNNVDELNDHPRGASKHARGSGRGDSGSDAVGAKKSKKAAALSHLEDYNDEVPDDRPTLNTNATRRDDASDAQGRPREQEPLIEHPPYSIRAISTQYTQHSQHTQHTQNARRAPDRLPSPRDRRKEASREDDRGVEHVEQSQRTGRTHPGASPDYGSNNRGTHPSQDGQRARQHAYREPAESDDEWPVSTNAIPPPKGGRMTIGDQPLDVQAVIREACAKEMPAAICFKNAFPLSDRREALLLDVLINSAKKLKKKNIVSRLEKDPAYVTLMCQVPEWRISNYRLKFKEAAEHIVQDRYELDAIDSKRYVKIMKRVLRPKSRLYIFPGELPNMVFQKGGPFCHRAVIDVIRQAVFGPKASPRFPRAMYVALARNKKQRPELPRPMVALACTAIDAGLCAYQLSPTVSSKNDFKADVYTKVYDEHMARLRRLERKHPEAYHNLMADLYAFASGNDKSDNGEAPIDGNNDGHESESDSEVDDEDFCHAFEAE</sequence>
<gene>
    <name evidence="1" type="ORF">FA95DRAFT_1611468</name>
</gene>
<comment type="caution">
    <text evidence="1">The sequence shown here is derived from an EMBL/GenBank/DDBJ whole genome shotgun (WGS) entry which is preliminary data.</text>
</comment>
<accession>A0ACB8R9N1</accession>
<keyword evidence="2" id="KW-1185">Reference proteome</keyword>
<dbReference type="EMBL" id="MU276163">
    <property type="protein sequence ID" value="KAI0040840.1"/>
    <property type="molecule type" value="Genomic_DNA"/>
</dbReference>
<organism evidence="1 2">
    <name type="scientific">Auriscalpium vulgare</name>
    <dbReference type="NCBI Taxonomy" id="40419"/>
    <lineage>
        <taxon>Eukaryota</taxon>
        <taxon>Fungi</taxon>
        <taxon>Dikarya</taxon>
        <taxon>Basidiomycota</taxon>
        <taxon>Agaricomycotina</taxon>
        <taxon>Agaricomycetes</taxon>
        <taxon>Russulales</taxon>
        <taxon>Auriscalpiaceae</taxon>
        <taxon>Auriscalpium</taxon>
    </lineage>
</organism>
<protein>
    <submittedName>
        <fullName evidence="1">Uncharacterized protein</fullName>
    </submittedName>
</protein>
<proteinExistence type="predicted"/>
<reference evidence="1" key="1">
    <citation type="submission" date="2021-02" db="EMBL/GenBank/DDBJ databases">
        <authorList>
            <consortium name="DOE Joint Genome Institute"/>
            <person name="Ahrendt S."/>
            <person name="Looney B.P."/>
            <person name="Miyauchi S."/>
            <person name="Morin E."/>
            <person name="Drula E."/>
            <person name="Courty P.E."/>
            <person name="Chicoki N."/>
            <person name="Fauchery L."/>
            <person name="Kohler A."/>
            <person name="Kuo A."/>
            <person name="Labutti K."/>
            <person name="Pangilinan J."/>
            <person name="Lipzen A."/>
            <person name="Riley R."/>
            <person name="Andreopoulos W."/>
            <person name="He G."/>
            <person name="Johnson J."/>
            <person name="Barry K.W."/>
            <person name="Grigoriev I.V."/>
            <person name="Nagy L."/>
            <person name="Hibbett D."/>
            <person name="Henrissat B."/>
            <person name="Matheny P.B."/>
            <person name="Labbe J."/>
            <person name="Martin F."/>
        </authorList>
    </citation>
    <scope>NUCLEOTIDE SEQUENCE</scope>
    <source>
        <strain evidence="1">FP105234-sp</strain>
    </source>
</reference>
<reference evidence="1" key="2">
    <citation type="journal article" date="2022" name="New Phytol.">
        <title>Evolutionary transition to the ectomycorrhizal habit in the genomes of a hyperdiverse lineage of mushroom-forming fungi.</title>
        <authorList>
            <person name="Looney B."/>
            <person name="Miyauchi S."/>
            <person name="Morin E."/>
            <person name="Drula E."/>
            <person name="Courty P.E."/>
            <person name="Kohler A."/>
            <person name="Kuo A."/>
            <person name="LaButti K."/>
            <person name="Pangilinan J."/>
            <person name="Lipzen A."/>
            <person name="Riley R."/>
            <person name="Andreopoulos W."/>
            <person name="He G."/>
            <person name="Johnson J."/>
            <person name="Nolan M."/>
            <person name="Tritt A."/>
            <person name="Barry K.W."/>
            <person name="Grigoriev I.V."/>
            <person name="Nagy L.G."/>
            <person name="Hibbett D."/>
            <person name="Henrissat B."/>
            <person name="Matheny P.B."/>
            <person name="Labbe J."/>
            <person name="Martin F.M."/>
        </authorList>
    </citation>
    <scope>NUCLEOTIDE SEQUENCE</scope>
    <source>
        <strain evidence="1">FP105234-sp</strain>
    </source>
</reference>
<name>A0ACB8R9N1_9AGAM</name>
<dbReference type="Proteomes" id="UP000814033">
    <property type="component" value="Unassembled WGS sequence"/>
</dbReference>
<evidence type="ECO:0000313" key="2">
    <source>
        <dbReference type="Proteomes" id="UP000814033"/>
    </source>
</evidence>